<protein>
    <submittedName>
        <fullName evidence="1">Uncharacterized protein</fullName>
    </submittedName>
</protein>
<dbReference type="AlphaFoldDB" id="A0A9W6ZM48"/>
<evidence type="ECO:0000313" key="1">
    <source>
        <dbReference type="EMBL" id="GMH53543.1"/>
    </source>
</evidence>
<organism evidence="1 2">
    <name type="scientific">Triparma strigata</name>
    <dbReference type="NCBI Taxonomy" id="1606541"/>
    <lineage>
        <taxon>Eukaryota</taxon>
        <taxon>Sar</taxon>
        <taxon>Stramenopiles</taxon>
        <taxon>Ochrophyta</taxon>
        <taxon>Bolidophyceae</taxon>
        <taxon>Parmales</taxon>
        <taxon>Triparmaceae</taxon>
        <taxon>Triparma</taxon>
    </lineage>
</organism>
<reference evidence="2" key="1">
    <citation type="journal article" date="2023" name="Commun. Biol.">
        <title>Genome analysis of Parmales, the sister group of diatoms, reveals the evolutionary specialization of diatoms from phago-mixotrophs to photoautotrophs.</title>
        <authorList>
            <person name="Ban H."/>
            <person name="Sato S."/>
            <person name="Yoshikawa S."/>
            <person name="Yamada K."/>
            <person name="Nakamura Y."/>
            <person name="Ichinomiya M."/>
            <person name="Sato N."/>
            <person name="Blanc-Mathieu R."/>
            <person name="Endo H."/>
            <person name="Kuwata A."/>
            <person name="Ogata H."/>
        </authorList>
    </citation>
    <scope>NUCLEOTIDE SEQUENCE [LARGE SCALE GENOMIC DNA]</scope>
    <source>
        <strain evidence="2">NIES 3701</strain>
    </source>
</reference>
<gene>
    <name evidence="1" type="ORF">TrST_g6838</name>
</gene>
<dbReference type="Proteomes" id="UP001165085">
    <property type="component" value="Unassembled WGS sequence"/>
</dbReference>
<keyword evidence="2" id="KW-1185">Reference proteome</keyword>
<name>A0A9W6ZM48_9STRA</name>
<accession>A0A9W6ZM48</accession>
<sequence length="281" mass="31419">MSAAYIPKALLYTSLSILPPSLIFYLYSSSSRNSHISSLQETALPDSVLTISQMYVDAASPGDVIMFKRRCHTCVTPLAALACYAQSKITDKSTYDHFGIVVPGSTPYSNPNILEATSQGIVSRDLSDRLRFSRSSSIVLLPLNVPGERRDARQNKEISKSTSMQIDKVRSDFEDALSKSAERQVKTSQYISYENMHSTLTLFGGIVRNYVPISEKTKEKIYKGPLNPSCMIVLEMLNKSGALSRQTKEGVLKREDCGRLRGEEIEMRPGWRYGKEVNLRN</sequence>
<comment type="caution">
    <text evidence="1">The sequence shown here is derived from an EMBL/GenBank/DDBJ whole genome shotgun (WGS) entry which is preliminary data.</text>
</comment>
<dbReference type="OrthoDB" id="40923at2759"/>
<dbReference type="Gene3D" id="3.90.1720.10">
    <property type="entry name" value="endopeptidase domain like (from Nostoc punctiforme)"/>
    <property type="match status" value="1"/>
</dbReference>
<evidence type="ECO:0000313" key="2">
    <source>
        <dbReference type="Proteomes" id="UP001165085"/>
    </source>
</evidence>
<dbReference type="EMBL" id="BRXY01000020">
    <property type="protein sequence ID" value="GMH53543.1"/>
    <property type="molecule type" value="Genomic_DNA"/>
</dbReference>
<proteinExistence type="predicted"/>